<name>A0AAU9ILX1_9CILI</name>
<evidence type="ECO:0000313" key="8">
    <source>
        <dbReference type="Proteomes" id="UP001162131"/>
    </source>
</evidence>
<dbReference type="SMART" id="SM00184">
    <property type="entry name" value="RING"/>
    <property type="match status" value="1"/>
</dbReference>
<evidence type="ECO:0000256" key="1">
    <source>
        <dbReference type="ARBA" id="ARBA00022723"/>
    </source>
</evidence>
<feature type="transmembrane region" description="Helical" evidence="5">
    <location>
        <begin position="47"/>
        <end position="73"/>
    </location>
</feature>
<keyword evidence="2 4" id="KW-0863">Zinc-finger</keyword>
<protein>
    <recommendedName>
        <fullName evidence="6">RING-type domain-containing protein</fullName>
    </recommendedName>
</protein>
<dbReference type="Proteomes" id="UP001162131">
    <property type="component" value="Unassembled WGS sequence"/>
</dbReference>
<dbReference type="Gene3D" id="3.30.40.10">
    <property type="entry name" value="Zinc/RING finger domain, C3HC4 (zinc finger)"/>
    <property type="match status" value="1"/>
</dbReference>
<dbReference type="GO" id="GO:0061630">
    <property type="term" value="F:ubiquitin protein ligase activity"/>
    <property type="evidence" value="ECO:0007669"/>
    <property type="project" value="TreeGrafter"/>
</dbReference>
<dbReference type="Pfam" id="PF13639">
    <property type="entry name" value="zf-RING_2"/>
    <property type="match status" value="1"/>
</dbReference>
<evidence type="ECO:0000256" key="2">
    <source>
        <dbReference type="ARBA" id="ARBA00022771"/>
    </source>
</evidence>
<dbReference type="Gene3D" id="1.10.8.10">
    <property type="entry name" value="DNA helicase RuvA subunit, C-terminal domain"/>
    <property type="match status" value="1"/>
</dbReference>
<feature type="transmembrane region" description="Helical" evidence="5">
    <location>
        <begin position="157"/>
        <end position="180"/>
    </location>
</feature>
<evidence type="ECO:0000256" key="4">
    <source>
        <dbReference type="PROSITE-ProRule" id="PRU00175"/>
    </source>
</evidence>
<dbReference type="PANTHER" id="PTHR22763">
    <property type="entry name" value="RING ZINC FINGER PROTEIN"/>
    <property type="match status" value="1"/>
</dbReference>
<reference evidence="7" key="1">
    <citation type="submission" date="2021-09" db="EMBL/GenBank/DDBJ databases">
        <authorList>
            <consortium name="AG Swart"/>
            <person name="Singh M."/>
            <person name="Singh A."/>
            <person name="Seah K."/>
            <person name="Emmerich C."/>
        </authorList>
    </citation>
    <scope>NUCLEOTIDE SEQUENCE</scope>
    <source>
        <strain evidence="7">ATCC30299</strain>
    </source>
</reference>
<feature type="transmembrane region" description="Helical" evidence="5">
    <location>
        <begin position="21"/>
        <end position="41"/>
    </location>
</feature>
<keyword evidence="8" id="KW-1185">Reference proteome</keyword>
<evidence type="ECO:0000256" key="5">
    <source>
        <dbReference type="SAM" id="Phobius"/>
    </source>
</evidence>
<dbReference type="InterPro" id="IPR013083">
    <property type="entry name" value="Znf_RING/FYVE/PHD"/>
</dbReference>
<gene>
    <name evidence="7" type="ORF">BSTOLATCC_MIC14532</name>
</gene>
<comment type="caution">
    <text evidence="7">The sequence shown here is derived from an EMBL/GenBank/DDBJ whole genome shotgun (WGS) entry which is preliminary data.</text>
</comment>
<evidence type="ECO:0000313" key="7">
    <source>
        <dbReference type="EMBL" id="CAG9315785.1"/>
    </source>
</evidence>
<evidence type="ECO:0000259" key="6">
    <source>
        <dbReference type="PROSITE" id="PS50089"/>
    </source>
</evidence>
<evidence type="ECO:0000256" key="3">
    <source>
        <dbReference type="ARBA" id="ARBA00022833"/>
    </source>
</evidence>
<keyword evidence="5" id="KW-0472">Membrane</keyword>
<feature type="transmembrane region" description="Helical" evidence="5">
    <location>
        <begin position="118"/>
        <end position="136"/>
    </location>
</feature>
<dbReference type="GO" id="GO:0043161">
    <property type="term" value="P:proteasome-mediated ubiquitin-dependent protein catabolic process"/>
    <property type="evidence" value="ECO:0007669"/>
    <property type="project" value="TreeGrafter"/>
</dbReference>
<dbReference type="GO" id="GO:0012505">
    <property type="term" value="C:endomembrane system"/>
    <property type="evidence" value="ECO:0007669"/>
    <property type="project" value="TreeGrafter"/>
</dbReference>
<keyword evidence="5" id="KW-0812">Transmembrane</keyword>
<dbReference type="AlphaFoldDB" id="A0AAU9ILX1"/>
<keyword evidence="5" id="KW-1133">Transmembrane helix</keyword>
<dbReference type="EMBL" id="CAJZBQ010000014">
    <property type="protein sequence ID" value="CAG9315785.1"/>
    <property type="molecule type" value="Genomic_DNA"/>
</dbReference>
<accession>A0AAU9ILX1</accession>
<dbReference type="GO" id="GO:0008270">
    <property type="term" value="F:zinc ion binding"/>
    <property type="evidence" value="ECO:0007669"/>
    <property type="project" value="UniProtKB-KW"/>
</dbReference>
<dbReference type="PANTHER" id="PTHR22763:SF183">
    <property type="entry name" value="RING-TYPE DOMAIN-CONTAINING PROTEIN"/>
    <property type="match status" value="1"/>
</dbReference>
<keyword evidence="3" id="KW-0862">Zinc</keyword>
<dbReference type="PROSITE" id="PS50089">
    <property type="entry name" value="ZF_RING_2"/>
    <property type="match status" value="1"/>
</dbReference>
<dbReference type="InterPro" id="IPR001841">
    <property type="entry name" value="Znf_RING"/>
</dbReference>
<keyword evidence="1" id="KW-0479">Metal-binding</keyword>
<feature type="domain" description="RING-type" evidence="6">
    <location>
        <begin position="300"/>
        <end position="342"/>
    </location>
</feature>
<dbReference type="SUPFAM" id="SSF57850">
    <property type="entry name" value="RING/U-box"/>
    <property type="match status" value="1"/>
</dbReference>
<sequence length="417" mass="48644">MRRVYAFNFDYSGRLFRNWHMSFTLFSTIAWLFLIVPAIYYRGFISFILFLNSGKLGLIVGLYILCSIIMAGYALSKKFLSSIIGALSNIDSKLFWDTFINENMLLQYYFIALGQTKINIAELMIWGFISFFYTTCKSMQGVVKLRIQSNNEKNLKILLSIIISLIAIFMTNFILIFHSIGLNLILLATYEGFIVLFDSAYTLCILHYKLIPNEIRDLKLKILENSIRCMHWLQISYLFGNYFSFHPIHLVTLIKTNGIVADICSLISKYYHYKKSVKTFLKKYPALPKEQIEELQDEKCCICLDTISVGVCCKISCNHVFHYDCIRKLMMSTKKRICPLCKREFMDPENSEPRRNWSLWPRFLPQFHITFSSIWNNEDAIRQIREILPNVTEDMIRNEINRTGSIEVAIGNLIGNV</sequence>
<organism evidence="7 8">
    <name type="scientific">Blepharisma stoltei</name>
    <dbReference type="NCBI Taxonomy" id="1481888"/>
    <lineage>
        <taxon>Eukaryota</taxon>
        <taxon>Sar</taxon>
        <taxon>Alveolata</taxon>
        <taxon>Ciliophora</taxon>
        <taxon>Postciliodesmatophora</taxon>
        <taxon>Heterotrichea</taxon>
        <taxon>Heterotrichida</taxon>
        <taxon>Blepharismidae</taxon>
        <taxon>Blepharisma</taxon>
    </lineage>
</organism>
<proteinExistence type="predicted"/>
<dbReference type="InterPro" id="IPR050731">
    <property type="entry name" value="HRD1_E3_ubiq-ligases"/>
</dbReference>